<dbReference type="CDD" id="cd06971">
    <property type="entry name" value="PgpA"/>
    <property type="match status" value="1"/>
</dbReference>
<dbReference type="InterPro" id="IPR007686">
    <property type="entry name" value="YutG/PgpA"/>
</dbReference>
<organism evidence="2 3">
    <name type="scientific">Bacillus atrophaeus (strain 1942)</name>
    <dbReference type="NCBI Taxonomy" id="720555"/>
    <lineage>
        <taxon>Bacteria</taxon>
        <taxon>Bacillati</taxon>
        <taxon>Bacillota</taxon>
        <taxon>Bacilli</taxon>
        <taxon>Bacillales</taxon>
        <taxon>Bacillaceae</taxon>
        <taxon>Bacillus</taxon>
    </lineage>
</organism>
<dbReference type="EMBL" id="CP002207">
    <property type="protein sequence ID" value="ADP33715.1"/>
    <property type="molecule type" value="Genomic_DNA"/>
</dbReference>
<evidence type="ECO:0000313" key="3">
    <source>
        <dbReference type="Proteomes" id="UP000006867"/>
    </source>
</evidence>
<protein>
    <submittedName>
        <fullName evidence="2">Phosphatidylglycerophosphatase A</fullName>
    </submittedName>
</protein>
<proteinExistence type="predicted"/>
<evidence type="ECO:0000259" key="1">
    <source>
        <dbReference type="Pfam" id="PF04608"/>
    </source>
</evidence>
<accession>A0ABM5M109</accession>
<dbReference type="Proteomes" id="UP000006867">
    <property type="component" value="Chromosome"/>
</dbReference>
<gene>
    <name evidence="2" type="ordered locus">BATR1942_13965</name>
</gene>
<name>A0ABM5M109_BACA1</name>
<reference evidence="2 3" key="1">
    <citation type="journal article" date="2011" name="Front. Microbiol.">
        <title>Genomic signatures of strain selection and enhancement in Bacillus atrophaeus var. globigii, a historical biowarfare simulant.</title>
        <authorList>
            <person name="Gibbons H.S."/>
            <person name="Broomall S.M."/>
            <person name="McNew L.A."/>
            <person name="Daligault H."/>
            <person name="Chapman C."/>
            <person name="Bruce D."/>
            <person name="Karavis M."/>
            <person name="Krepps M."/>
            <person name="McGregor P.A."/>
            <person name="Hong C."/>
            <person name="Park K.H."/>
            <person name="Akmal A."/>
            <person name="Feldman A."/>
            <person name="Lin J.S."/>
            <person name="Chang W.E."/>
            <person name="Higgs B.W."/>
            <person name="Demirev P."/>
            <person name="Lindquist J."/>
            <person name="Liem A."/>
            <person name="Fochler E."/>
            <person name="Read T.D."/>
            <person name="Tapia R."/>
            <person name="Johnson S."/>
            <person name="Bishop-Lilly K.A."/>
            <person name="Detter C."/>
            <person name="Han C."/>
            <person name="Sozhamannan S."/>
            <person name="Rosenzweig C.N."/>
            <person name="Skowronski E.W."/>
        </authorList>
    </citation>
    <scope>NUCLEOTIDE SEQUENCE [LARGE SCALE GENOMIC DNA]</scope>
    <source>
        <strain evidence="2 3">1942</strain>
    </source>
</reference>
<sequence length="166" mass="18608">MSEKEQISQMEKTARERMRQRGVEIADIAELVFFLQEKYHPDLTIETCTYNVNRVIAKREVQNAILTGIELDVLAEQKKLSEPLQTILAIDESLYGVDEVLAFSIVNIYGSIGFTNYGYIDKEKPGILGRLNDKSTGECHTFLDDIVGAIAAAASSRLAHRARNTE</sequence>
<evidence type="ECO:0000313" key="2">
    <source>
        <dbReference type="EMBL" id="ADP33715.1"/>
    </source>
</evidence>
<dbReference type="GeneID" id="92914142"/>
<dbReference type="RefSeq" id="WP_003327092.1">
    <property type="nucleotide sequence ID" value="NC_014639.1"/>
</dbReference>
<dbReference type="PIRSF" id="PIRSF019587">
    <property type="entry name" value="PGPase"/>
    <property type="match status" value="1"/>
</dbReference>
<dbReference type="SUPFAM" id="SSF101307">
    <property type="entry name" value="YutG-like"/>
    <property type="match status" value="1"/>
</dbReference>
<dbReference type="Gene3D" id="1.10.3760.10">
    <property type="entry name" value="PgpA-like"/>
    <property type="match status" value="1"/>
</dbReference>
<dbReference type="Pfam" id="PF04608">
    <property type="entry name" value="PgpA"/>
    <property type="match status" value="1"/>
</dbReference>
<dbReference type="InterPro" id="IPR036681">
    <property type="entry name" value="PgpA-like_sf"/>
</dbReference>
<dbReference type="InterPro" id="IPR026038">
    <property type="entry name" value="Put_PGPase"/>
</dbReference>
<feature type="domain" description="YutG/PgpA" evidence="1">
    <location>
        <begin position="26"/>
        <end position="160"/>
    </location>
</feature>
<keyword evidence="3" id="KW-1185">Reference proteome</keyword>